<reference evidence="1" key="1">
    <citation type="submission" date="2019-08" db="EMBL/GenBank/DDBJ databases">
        <authorList>
            <person name="Kucharzyk K."/>
            <person name="Murdoch R.W."/>
            <person name="Higgins S."/>
            <person name="Loffler F."/>
        </authorList>
    </citation>
    <scope>NUCLEOTIDE SEQUENCE</scope>
</reference>
<name>A0A645EPQ8_9ZZZZ</name>
<dbReference type="AlphaFoldDB" id="A0A645EPQ8"/>
<dbReference type="EMBL" id="VSSQ01049726">
    <property type="protein sequence ID" value="MPN03807.1"/>
    <property type="molecule type" value="Genomic_DNA"/>
</dbReference>
<organism evidence="1">
    <name type="scientific">bioreactor metagenome</name>
    <dbReference type="NCBI Taxonomy" id="1076179"/>
    <lineage>
        <taxon>unclassified sequences</taxon>
        <taxon>metagenomes</taxon>
        <taxon>ecological metagenomes</taxon>
    </lineage>
</organism>
<proteinExistence type="predicted"/>
<accession>A0A645EPQ8</accession>
<gene>
    <name evidence="1" type="ORF">SDC9_151041</name>
</gene>
<sequence length="109" mass="12984">MVVQRDGGERRNIDHILFIASNVFRQLGIERMNPLNDQHTFFIHYETTVPKLPFSGHKIVRWQLNLLLIKQCDDLIFKKFQVNSIKRFVIFFAKFIKRSQVAIDKIIIK</sequence>
<comment type="caution">
    <text evidence="1">The sequence shown here is derived from an EMBL/GenBank/DDBJ whole genome shotgun (WGS) entry which is preliminary data.</text>
</comment>
<protein>
    <submittedName>
        <fullName evidence="1">Uncharacterized protein</fullName>
    </submittedName>
</protein>
<evidence type="ECO:0000313" key="1">
    <source>
        <dbReference type="EMBL" id="MPN03807.1"/>
    </source>
</evidence>